<protein>
    <submittedName>
        <fullName evidence="10">Uncharacterized protein</fullName>
    </submittedName>
</protein>
<evidence type="ECO:0000313" key="10">
    <source>
        <dbReference type="EMBL" id="TIB31898.1"/>
    </source>
</evidence>
<evidence type="ECO:0000256" key="2">
    <source>
        <dbReference type="ARBA" id="ARBA00004651"/>
    </source>
</evidence>
<dbReference type="GO" id="GO:0005886">
    <property type="term" value="C:plasma membrane"/>
    <property type="evidence" value="ECO:0007669"/>
    <property type="project" value="UniProtKB-SubCell"/>
</dbReference>
<keyword evidence="5 9" id="KW-1133">Transmembrane helix</keyword>
<dbReference type="PANTHER" id="PTHR28259">
    <property type="entry name" value="FLUORIDE EXPORT PROTEIN 1-RELATED"/>
    <property type="match status" value="1"/>
</dbReference>
<evidence type="ECO:0000256" key="4">
    <source>
        <dbReference type="ARBA" id="ARBA00022692"/>
    </source>
</evidence>
<comment type="catalytic activity">
    <reaction evidence="8">
        <text>fluoride(in) = fluoride(out)</text>
        <dbReference type="Rhea" id="RHEA:76159"/>
        <dbReference type="ChEBI" id="CHEBI:17051"/>
    </reaction>
    <physiologicalReaction direction="left-to-right" evidence="8">
        <dbReference type="Rhea" id="RHEA:76160"/>
    </physiologicalReaction>
</comment>
<sequence length="344" mass="35796">MPPPPPSSSVLSTLSDEVRWLGLIIPTAMLGVLTRLALVSLTTYASPTLSPDVYPQAVGCFVIGVASSLKPSLEYIHPHQSSLKDSSMAITTGYSGSVTTYATFMLDVFKGYTYITPSYYTPRGAKGAAFDVLGQLLSTTAVSISCVQLGLGIGGTIQDFVAVRLRLPEKPLPLQTRIHSRNITALVAAVLLGVSSYAITLPLALAPSTSSLRSWVYALLFAPAGALVRHKLAQFLNGRGALPYGTLAANVLGTLLTCVGYGLVHLDGSNGGAVRCRVLHATMDGLGGAMSTVSTLAMELNGMGVSRRAAVYAAVSLATAQAVCIVVVGSIKWSERGFGVACSV</sequence>
<dbReference type="AlphaFoldDB" id="A0A4T0IPU9"/>
<dbReference type="InterPro" id="IPR003691">
    <property type="entry name" value="FluC"/>
</dbReference>
<keyword evidence="4 9" id="KW-0812">Transmembrane</keyword>
<evidence type="ECO:0000256" key="3">
    <source>
        <dbReference type="ARBA" id="ARBA00022475"/>
    </source>
</evidence>
<dbReference type="GO" id="GO:1903425">
    <property type="term" value="F:fluoride transmembrane transporter activity"/>
    <property type="evidence" value="ECO:0007669"/>
    <property type="project" value="TreeGrafter"/>
</dbReference>
<evidence type="ECO:0000256" key="7">
    <source>
        <dbReference type="ARBA" id="ARBA00035120"/>
    </source>
</evidence>
<feature type="transmembrane region" description="Helical" evidence="9">
    <location>
        <begin position="183"/>
        <end position="206"/>
    </location>
</feature>
<feature type="transmembrane region" description="Helical" evidence="9">
    <location>
        <begin position="241"/>
        <end position="264"/>
    </location>
</feature>
<evidence type="ECO:0000256" key="8">
    <source>
        <dbReference type="ARBA" id="ARBA00035585"/>
    </source>
</evidence>
<dbReference type="EMBL" id="SPOI01000218">
    <property type="protein sequence ID" value="TIB31898.1"/>
    <property type="molecule type" value="Genomic_DNA"/>
</dbReference>
<evidence type="ECO:0000256" key="1">
    <source>
        <dbReference type="ARBA" id="ARBA00002598"/>
    </source>
</evidence>
<gene>
    <name evidence="10" type="ORF">E3P86_03247</name>
</gene>
<evidence type="ECO:0000256" key="6">
    <source>
        <dbReference type="ARBA" id="ARBA00023136"/>
    </source>
</evidence>
<feature type="transmembrane region" description="Helical" evidence="9">
    <location>
        <begin position="20"/>
        <end position="38"/>
    </location>
</feature>
<feature type="transmembrane region" description="Helical" evidence="9">
    <location>
        <begin position="309"/>
        <end position="328"/>
    </location>
</feature>
<accession>A0A4T0IPU9</accession>
<comment type="subcellular location">
    <subcellularLocation>
        <location evidence="2">Cell membrane</location>
        <topology evidence="2">Multi-pass membrane protein</topology>
    </subcellularLocation>
</comment>
<feature type="transmembrane region" description="Helical" evidence="9">
    <location>
        <begin position="212"/>
        <end position="229"/>
    </location>
</feature>
<keyword evidence="6 9" id="KW-0472">Membrane</keyword>
<comment type="similarity">
    <text evidence="7">Belongs to the fluoride channel Fluc/FEX (TC 1.A.43) family.</text>
</comment>
<dbReference type="PANTHER" id="PTHR28259:SF1">
    <property type="entry name" value="FLUORIDE EXPORT PROTEIN 1-RELATED"/>
    <property type="match status" value="1"/>
</dbReference>
<evidence type="ECO:0000313" key="11">
    <source>
        <dbReference type="Proteomes" id="UP000310689"/>
    </source>
</evidence>
<keyword evidence="3" id="KW-1003">Cell membrane</keyword>
<organism evidence="10 11">
    <name type="scientific">Wallemia ichthyophaga</name>
    <dbReference type="NCBI Taxonomy" id="245174"/>
    <lineage>
        <taxon>Eukaryota</taxon>
        <taxon>Fungi</taxon>
        <taxon>Dikarya</taxon>
        <taxon>Basidiomycota</taxon>
        <taxon>Wallemiomycotina</taxon>
        <taxon>Wallemiomycetes</taxon>
        <taxon>Wallemiales</taxon>
        <taxon>Wallemiaceae</taxon>
        <taxon>Wallemia</taxon>
    </lineage>
</organism>
<name>A0A4T0IPU9_WALIC</name>
<evidence type="ECO:0000256" key="5">
    <source>
        <dbReference type="ARBA" id="ARBA00022989"/>
    </source>
</evidence>
<comment type="function">
    <text evidence="1">Fluoride channel required for the rapid expulsion of cytoplasmic fluoride.</text>
</comment>
<reference evidence="10 11" key="1">
    <citation type="submission" date="2019-03" db="EMBL/GenBank/DDBJ databases">
        <title>Sequencing 23 genomes of Wallemia ichthyophaga.</title>
        <authorList>
            <person name="Gostincar C."/>
        </authorList>
    </citation>
    <scope>NUCLEOTIDE SEQUENCE [LARGE SCALE GENOMIC DNA]</scope>
    <source>
        <strain evidence="10 11">EXF-6200</strain>
    </source>
</reference>
<proteinExistence type="inferred from homology"/>
<evidence type="ECO:0000256" key="9">
    <source>
        <dbReference type="SAM" id="Phobius"/>
    </source>
</evidence>
<dbReference type="Proteomes" id="UP000310689">
    <property type="component" value="Unassembled WGS sequence"/>
</dbReference>
<comment type="caution">
    <text evidence="10">The sequence shown here is derived from an EMBL/GenBank/DDBJ whole genome shotgun (WGS) entry which is preliminary data.</text>
</comment>
<dbReference type="Pfam" id="PF02537">
    <property type="entry name" value="CRCB"/>
    <property type="match status" value="2"/>
</dbReference>